<accession>A0AAF0PT99</accession>
<evidence type="ECO:0000313" key="4">
    <source>
        <dbReference type="EMBL" id="WMV09485.1"/>
    </source>
</evidence>
<dbReference type="InterPro" id="IPR043502">
    <property type="entry name" value="DNA/RNA_pol_sf"/>
</dbReference>
<dbReference type="SUPFAM" id="SSF56672">
    <property type="entry name" value="DNA/RNA polymerases"/>
    <property type="match status" value="2"/>
</dbReference>
<dbReference type="Pfam" id="PF00078">
    <property type="entry name" value="RVT_1"/>
    <property type="match status" value="1"/>
</dbReference>
<proteinExistence type="predicted"/>
<dbReference type="InterPro" id="IPR000477">
    <property type="entry name" value="RT_dom"/>
</dbReference>
<dbReference type="InterPro" id="IPR013103">
    <property type="entry name" value="RVT_2"/>
</dbReference>
<name>A0AAF0PT99_SOLVR</name>
<evidence type="ECO:0008006" key="6">
    <source>
        <dbReference type="Google" id="ProtNLM"/>
    </source>
</evidence>
<evidence type="ECO:0000259" key="3">
    <source>
        <dbReference type="Pfam" id="PF07727"/>
    </source>
</evidence>
<gene>
    <name evidence="4" type="ORF">MTR67_002870</name>
</gene>
<evidence type="ECO:0000313" key="5">
    <source>
        <dbReference type="Proteomes" id="UP001234989"/>
    </source>
</evidence>
<feature type="compositionally biased region" description="Polar residues" evidence="1">
    <location>
        <begin position="178"/>
        <end position="199"/>
    </location>
</feature>
<reference evidence="4" key="1">
    <citation type="submission" date="2023-08" db="EMBL/GenBank/DDBJ databases">
        <title>A de novo genome assembly of Solanum verrucosum Schlechtendal, a Mexican diploid species geographically isolated from the other diploid A-genome species in potato relatives.</title>
        <authorList>
            <person name="Hosaka K."/>
        </authorList>
    </citation>
    <scope>NUCLEOTIDE SEQUENCE</scope>
    <source>
        <tissue evidence="4">Young leaves</tissue>
    </source>
</reference>
<protein>
    <recommendedName>
        <fullName evidence="6">Reverse transcriptase Ty1/copia-type domain-containing protein</fullName>
    </recommendedName>
</protein>
<dbReference type="PANTHER" id="PTHR24559">
    <property type="entry name" value="TRANSPOSON TY3-I GAG-POL POLYPROTEIN"/>
    <property type="match status" value="1"/>
</dbReference>
<dbReference type="AlphaFoldDB" id="A0AAF0PT99"/>
<dbReference type="PANTHER" id="PTHR24559:SF444">
    <property type="entry name" value="REVERSE TRANSCRIPTASE DOMAIN-CONTAINING PROTEIN"/>
    <property type="match status" value="1"/>
</dbReference>
<evidence type="ECO:0000259" key="2">
    <source>
        <dbReference type="Pfam" id="PF00078"/>
    </source>
</evidence>
<feature type="region of interest" description="Disordered" evidence="1">
    <location>
        <begin position="149"/>
        <end position="199"/>
    </location>
</feature>
<sequence>MYFGLTNALAAFMELMNGVCRSHLDSFVIVFIKDILVYSKLEEDHDRHLRIVLQIFREEKFYDMFSKCEFWLDSMAFLGHMMTKESIWVDPAKIETVKGWTKSISLTEIWSSSDTITSREVLDNWTETIAPTTIPVVDTQVQLEPSGQVLTTSSSEYDSEDNHSDNNDGQDVEVLSGDDQSIDNSTNLTPPNTSVDGTNEAQVPNVQLEVDFPNCLTLSILIIWKLLSMKIKEEVFMNQPSDFVDEQYPKHVCLLKKELYGLKQAPRAWFDRFSLHLLHLCFKCSKTDSLLLILQCDREMILLLLYIDEIIITDSSSELIANIITGLGKEFTMKDLGPLHFFLRVDVRYFKDGIHLNQGKYVIELLMKTDMALAKAVSTPLERKHGLQQVTGNSINVSTYSSIVGSLQYLTITRPDVSHTINLVSQFMQTPNTEHLQAVKRILIYVKGTSLYGLRLLT</sequence>
<dbReference type="Gene3D" id="3.30.70.270">
    <property type="match status" value="1"/>
</dbReference>
<keyword evidence="5" id="KW-1185">Reference proteome</keyword>
<dbReference type="CDD" id="cd01647">
    <property type="entry name" value="RT_LTR"/>
    <property type="match status" value="1"/>
</dbReference>
<dbReference type="InterPro" id="IPR043128">
    <property type="entry name" value="Rev_trsase/Diguanyl_cyclase"/>
</dbReference>
<dbReference type="InterPro" id="IPR053134">
    <property type="entry name" value="RNA-dir_DNA_polymerase"/>
</dbReference>
<feature type="domain" description="Reverse transcriptase Ty1/copia-type" evidence="3">
    <location>
        <begin position="227"/>
        <end position="382"/>
    </location>
</feature>
<dbReference type="Proteomes" id="UP001234989">
    <property type="component" value="Chromosome 1"/>
</dbReference>
<feature type="domain" description="Reverse transcriptase" evidence="2">
    <location>
        <begin position="2"/>
        <end position="81"/>
    </location>
</feature>
<organism evidence="4 5">
    <name type="scientific">Solanum verrucosum</name>
    <dbReference type="NCBI Taxonomy" id="315347"/>
    <lineage>
        <taxon>Eukaryota</taxon>
        <taxon>Viridiplantae</taxon>
        <taxon>Streptophyta</taxon>
        <taxon>Embryophyta</taxon>
        <taxon>Tracheophyta</taxon>
        <taxon>Spermatophyta</taxon>
        <taxon>Magnoliopsida</taxon>
        <taxon>eudicotyledons</taxon>
        <taxon>Gunneridae</taxon>
        <taxon>Pentapetalae</taxon>
        <taxon>asterids</taxon>
        <taxon>lamiids</taxon>
        <taxon>Solanales</taxon>
        <taxon>Solanaceae</taxon>
        <taxon>Solanoideae</taxon>
        <taxon>Solaneae</taxon>
        <taxon>Solanum</taxon>
    </lineage>
</organism>
<dbReference type="Pfam" id="PF07727">
    <property type="entry name" value="RVT_2"/>
    <property type="match status" value="1"/>
</dbReference>
<dbReference type="EMBL" id="CP133612">
    <property type="protein sequence ID" value="WMV09485.1"/>
    <property type="molecule type" value="Genomic_DNA"/>
</dbReference>
<evidence type="ECO:0000256" key="1">
    <source>
        <dbReference type="SAM" id="MobiDB-lite"/>
    </source>
</evidence>